<evidence type="ECO:0000313" key="3">
    <source>
        <dbReference type="Proteomes" id="UP000028725"/>
    </source>
</evidence>
<name>A0A085W933_9BACT</name>
<feature type="region of interest" description="Disordered" evidence="1">
    <location>
        <begin position="1"/>
        <end position="34"/>
    </location>
</feature>
<sequence length="49" mass="5320">MLTQVGRGLARETVAHAGRRRRVGHESLKSGSPPAFKAVLEVLDPRPSQ</sequence>
<dbReference type="Proteomes" id="UP000028725">
    <property type="component" value="Unassembled WGS sequence"/>
</dbReference>
<dbReference type="EMBL" id="JMCB01000014">
    <property type="protein sequence ID" value="KFE64196.1"/>
    <property type="molecule type" value="Genomic_DNA"/>
</dbReference>
<keyword evidence="3" id="KW-1185">Reference proteome</keyword>
<evidence type="ECO:0000313" key="2">
    <source>
        <dbReference type="EMBL" id="KFE64196.1"/>
    </source>
</evidence>
<gene>
    <name evidence="2" type="ORF">DB31_1990</name>
</gene>
<protein>
    <submittedName>
        <fullName evidence="2">Uncharacterized protein</fullName>
    </submittedName>
</protein>
<organism evidence="2 3">
    <name type="scientific">Hyalangium minutum</name>
    <dbReference type="NCBI Taxonomy" id="394096"/>
    <lineage>
        <taxon>Bacteria</taxon>
        <taxon>Pseudomonadati</taxon>
        <taxon>Myxococcota</taxon>
        <taxon>Myxococcia</taxon>
        <taxon>Myxococcales</taxon>
        <taxon>Cystobacterineae</taxon>
        <taxon>Archangiaceae</taxon>
        <taxon>Hyalangium</taxon>
    </lineage>
</organism>
<evidence type="ECO:0000256" key="1">
    <source>
        <dbReference type="SAM" id="MobiDB-lite"/>
    </source>
</evidence>
<proteinExistence type="predicted"/>
<dbReference type="AlphaFoldDB" id="A0A085W933"/>
<accession>A0A085W933</accession>
<comment type="caution">
    <text evidence="2">The sequence shown here is derived from an EMBL/GenBank/DDBJ whole genome shotgun (WGS) entry which is preliminary data.</text>
</comment>
<reference evidence="2 3" key="1">
    <citation type="submission" date="2014-04" db="EMBL/GenBank/DDBJ databases">
        <title>Genome assembly of Hyalangium minutum DSM 14724.</title>
        <authorList>
            <person name="Sharma G."/>
            <person name="Subramanian S."/>
        </authorList>
    </citation>
    <scope>NUCLEOTIDE SEQUENCE [LARGE SCALE GENOMIC DNA]</scope>
    <source>
        <strain evidence="2 3">DSM 14724</strain>
    </source>
</reference>